<organism evidence="1 2">
    <name type="scientific">Odinarchaeota yellowstonii (strain LCB_4)</name>
    <dbReference type="NCBI Taxonomy" id="1841599"/>
    <lineage>
        <taxon>Archaea</taxon>
        <taxon>Promethearchaeati</taxon>
        <taxon>Candidatus Odinarchaeota</taxon>
        <taxon>Candidatus Odinarchaeia</taxon>
        <taxon>Candidatus Odinarchaeales</taxon>
        <taxon>Candidatus Odinarchaeaceae</taxon>
        <taxon>Candidatus Odinarchaeum</taxon>
    </lineage>
</organism>
<sequence>MSLRFKVEKLIKLYEKIITSYNKSLPKFLVSATLQVKVIDTGECFNIAIGDNLSVEDGCLREGDAVLSGDFESLKSVLDSGSGSSYIKLEKEGRVKFQACNFKGRALISQFKKLIKFM</sequence>
<reference evidence="1" key="1">
    <citation type="journal article" date="2017" name="Nature">
        <title>Asgard archaea illuminate the origin of eukaryotic cellular complexity.</title>
        <authorList>
            <person name="Zaremba-Niedzwiedzka K."/>
            <person name="Caceres E.F."/>
            <person name="Saw J.H."/>
            <person name="Backstrom D."/>
            <person name="Juzokaite L."/>
            <person name="Vancaester E."/>
            <person name="Seitz K.W."/>
            <person name="Anantharaman K."/>
            <person name="Starnawski P."/>
            <person name="Kjeldsen K.U."/>
            <person name="Scott M.B."/>
            <person name="Nunoura T."/>
            <person name="Banfield J.F."/>
            <person name="Schramm A."/>
            <person name="Baker B.J."/>
            <person name="Spang A."/>
            <person name="Ettema T.J.G."/>
        </authorList>
    </citation>
    <scope>NUCLEOTIDE SEQUENCE</scope>
    <source>
        <strain evidence="1">LCB_4</strain>
    </source>
</reference>
<evidence type="ECO:0000313" key="1">
    <source>
        <dbReference type="EMBL" id="WEU40425.1"/>
    </source>
</evidence>
<reference evidence="1" key="2">
    <citation type="journal article" date="2022" name="Nat. Microbiol.">
        <title>A closed Candidatus Odinarchaeum chromosome exposes Asgard archaeal viruses.</title>
        <authorList>
            <person name="Tamarit D."/>
            <person name="Caceres E.F."/>
            <person name="Krupovic M."/>
            <person name="Nijland R."/>
            <person name="Eme L."/>
            <person name="Robinson N.P."/>
            <person name="Ettema T.J.G."/>
        </authorList>
    </citation>
    <scope>NUCLEOTIDE SEQUENCE</scope>
    <source>
        <strain evidence="1">LCB_4</strain>
    </source>
</reference>
<accession>A0AAF0D2D7</accession>
<dbReference type="Proteomes" id="UP000186851">
    <property type="component" value="Chromosome"/>
</dbReference>
<dbReference type="KEGG" id="oyw:OdinLCB4_000385"/>
<gene>
    <name evidence="1" type="ORF">OdinLCB4_000385</name>
</gene>
<proteinExistence type="predicted"/>
<protein>
    <submittedName>
        <fullName evidence="1">Uncharacterized protein</fullName>
    </submittedName>
</protein>
<name>A0AAF0D2D7_ODILC</name>
<dbReference type="EMBL" id="CP091871">
    <property type="protein sequence ID" value="WEU40425.1"/>
    <property type="molecule type" value="Genomic_DNA"/>
</dbReference>
<evidence type="ECO:0000313" key="2">
    <source>
        <dbReference type="Proteomes" id="UP000186851"/>
    </source>
</evidence>
<dbReference type="AlphaFoldDB" id="A0AAF0D2D7"/>